<evidence type="ECO:0000256" key="1">
    <source>
        <dbReference type="ARBA" id="ARBA00004947"/>
    </source>
</evidence>
<proteinExistence type="inferred from homology"/>
<dbReference type="InterPro" id="IPR001509">
    <property type="entry name" value="Epimerase_deHydtase"/>
</dbReference>
<dbReference type="PANTHER" id="PTHR43725:SF53">
    <property type="entry name" value="UDP-ARABINOSE 4-EPIMERASE 1"/>
    <property type="match status" value="1"/>
</dbReference>
<accession>A0A7X6L958</accession>
<evidence type="ECO:0000256" key="4">
    <source>
        <dbReference type="ARBA" id="ARBA00031367"/>
    </source>
</evidence>
<evidence type="ECO:0000313" key="7">
    <source>
        <dbReference type="EMBL" id="NKY30141.1"/>
    </source>
</evidence>
<keyword evidence="8" id="KW-1185">Reference proteome</keyword>
<evidence type="ECO:0000256" key="3">
    <source>
        <dbReference type="ARBA" id="ARBA00018569"/>
    </source>
</evidence>
<dbReference type="GO" id="GO:0033499">
    <property type="term" value="P:galactose catabolic process via UDP-galactose, Leloir pathway"/>
    <property type="evidence" value="ECO:0007669"/>
    <property type="project" value="TreeGrafter"/>
</dbReference>
<evidence type="ECO:0000256" key="2">
    <source>
        <dbReference type="ARBA" id="ARBA00007637"/>
    </source>
</evidence>
<comment type="similarity">
    <text evidence="2">Belongs to the NAD(P)-dependent epimerase/dehydratase family.</text>
</comment>
<dbReference type="EMBL" id="JAAXOS010000016">
    <property type="protein sequence ID" value="NKY30141.1"/>
    <property type="molecule type" value="Genomic_DNA"/>
</dbReference>
<sequence length="301" mass="31851">MRVLVTGANGYLGRAVVHLLSRAGHEPIAMVRKRVSPSRTAVRVADLLDDAALREALDGAEAVCHLAGLTRARESMTEPLRYFRVNTGGTIALLEAMAAAGVSRIVFASTGSIHGTPEIQPMTESLPDAPPHPYAASKLAAEWALHAQAGTGRLSAAVLRLMNVAGGADPDPTRLIPRTFAAALNGSALEVNGDGSAVRDYLHIDDAAAAFVACLEQTPPGGFERYLIGSGQGSSILDVVAAVEQQTGRRIQLIHRPPAPEPAALVSDPAKAAAELGWYPRHSELDRIVRDMADDDRRNSR</sequence>
<comment type="caution">
    <text evidence="7">The sequence shown here is derived from an EMBL/GenBank/DDBJ whole genome shotgun (WGS) entry which is preliminary data.</text>
</comment>
<reference evidence="7 8" key="1">
    <citation type="submission" date="2020-04" db="EMBL/GenBank/DDBJ databases">
        <title>MicrobeNet Type strains.</title>
        <authorList>
            <person name="Nicholson A.C."/>
        </authorList>
    </citation>
    <scope>NUCLEOTIDE SEQUENCE [LARGE SCALE GENOMIC DNA]</scope>
    <source>
        <strain evidence="7 8">DSM 44956</strain>
    </source>
</reference>
<feature type="domain" description="NAD-dependent epimerase/dehydratase" evidence="6">
    <location>
        <begin position="3"/>
        <end position="229"/>
    </location>
</feature>
<protein>
    <recommendedName>
        <fullName evidence="3">UDP-glucose 4-epimerase</fullName>
    </recommendedName>
    <alternativeName>
        <fullName evidence="5">Galactowaldenase</fullName>
    </alternativeName>
    <alternativeName>
        <fullName evidence="4">UDP-galactose 4-epimerase</fullName>
    </alternativeName>
</protein>
<dbReference type="Pfam" id="PF01370">
    <property type="entry name" value="Epimerase"/>
    <property type="match status" value="1"/>
</dbReference>
<dbReference type="PANTHER" id="PTHR43725">
    <property type="entry name" value="UDP-GLUCOSE 4-EPIMERASE"/>
    <property type="match status" value="1"/>
</dbReference>
<dbReference type="Gene3D" id="3.90.25.10">
    <property type="entry name" value="UDP-galactose 4-epimerase, domain 1"/>
    <property type="match status" value="1"/>
</dbReference>
<evidence type="ECO:0000313" key="8">
    <source>
        <dbReference type="Proteomes" id="UP000540698"/>
    </source>
</evidence>
<dbReference type="Proteomes" id="UP000540698">
    <property type="component" value="Unassembled WGS sequence"/>
</dbReference>
<evidence type="ECO:0000259" key="6">
    <source>
        <dbReference type="Pfam" id="PF01370"/>
    </source>
</evidence>
<dbReference type="SUPFAM" id="SSF51735">
    <property type="entry name" value="NAD(P)-binding Rossmann-fold domains"/>
    <property type="match status" value="1"/>
</dbReference>
<organism evidence="7 8">
    <name type="scientific">Nocardia gamkensis</name>
    <dbReference type="NCBI Taxonomy" id="352869"/>
    <lineage>
        <taxon>Bacteria</taxon>
        <taxon>Bacillati</taxon>
        <taxon>Actinomycetota</taxon>
        <taxon>Actinomycetes</taxon>
        <taxon>Mycobacteriales</taxon>
        <taxon>Nocardiaceae</taxon>
        <taxon>Nocardia</taxon>
    </lineage>
</organism>
<evidence type="ECO:0000256" key="5">
    <source>
        <dbReference type="ARBA" id="ARBA00033067"/>
    </source>
</evidence>
<gene>
    <name evidence="7" type="ORF">HGB38_28590</name>
</gene>
<comment type="pathway">
    <text evidence="1">Carbohydrate metabolism; galactose metabolism.</text>
</comment>
<dbReference type="InterPro" id="IPR036291">
    <property type="entry name" value="NAD(P)-bd_dom_sf"/>
</dbReference>
<name>A0A7X6L958_9NOCA</name>
<dbReference type="RefSeq" id="WP_084498989.1">
    <property type="nucleotide sequence ID" value="NZ_JAAXOS010000016.1"/>
</dbReference>
<dbReference type="AlphaFoldDB" id="A0A7X6L958"/>
<dbReference type="Gene3D" id="3.40.50.720">
    <property type="entry name" value="NAD(P)-binding Rossmann-like Domain"/>
    <property type="match status" value="1"/>
</dbReference>